<proteinExistence type="predicted"/>
<evidence type="ECO:0000313" key="2">
    <source>
        <dbReference type="EMBL" id="ESO96858.1"/>
    </source>
</evidence>
<accession>V3ZZA6</accession>
<dbReference type="Proteomes" id="UP000030746">
    <property type="component" value="Unassembled WGS sequence"/>
</dbReference>
<dbReference type="GO" id="GO:0031297">
    <property type="term" value="P:replication fork processing"/>
    <property type="evidence" value="ECO:0007669"/>
    <property type="project" value="TreeGrafter"/>
</dbReference>
<reference evidence="2 3" key="1">
    <citation type="journal article" date="2013" name="Nature">
        <title>Insights into bilaterian evolution from three spiralian genomes.</title>
        <authorList>
            <person name="Simakov O."/>
            <person name="Marletaz F."/>
            <person name="Cho S.J."/>
            <person name="Edsinger-Gonzales E."/>
            <person name="Havlak P."/>
            <person name="Hellsten U."/>
            <person name="Kuo D.H."/>
            <person name="Larsson T."/>
            <person name="Lv J."/>
            <person name="Arendt D."/>
            <person name="Savage R."/>
            <person name="Osoegawa K."/>
            <person name="de Jong P."/>
            <person name="Grimwood J."/>
            <person name="Chapman J.A."/>
            <person name="Shapiro H."/>
            <person name="Aerts A."/>
            <person name="Otillar R.P."/>
            <person name="Terry A.Y."/>
            <person name="Boore J.L."/>
            <person name="Grigoriev I.V."/>
            <person name="Lindberg D.R."/>
            <person name="Seaver E.C."/>
            <person name="Weisblat D.A."/>
            <person name="Putnam N.H."/>
            <person name="Rokhsar D.S."/>
        </authorList>
    </citation>
    <scope>NUCLEOTIDE SEQUENCE [LARGE SCALE GENOMIC DNA]</scope>
</reference>
<feature type="non-terminal residue" evidence="2">
    <location>
        <position position="1"/>
    </location>
</feature>
<sequence length="118" mass="13688">PEPDKAAVHDIINNIKSQGVFDQFRKECLADVDTKPAYQNLQSRVENYVNRFLSKQTWTPNLNKNQLRESLRKQINQSGMLTNGVERIIEQVVNPKIFQFIKPRIDEVVCQHLGIDPK</sequence>
<name>V3ZZA6_LOTGI</name>
<protein>
    <recommendedName>
        <fullName evidence="1">BOD1/SHG1 domain-containing protein</fullName>
    </recommendedName>
</protein>
<dbReference type="AlphaFoldDB" id="V3ZZA6"/>
<dbReference type="EMBL" id="KB201362">
    <property type="protein sequence ID" value="ESO96858.1"/>
    <property type="molecule type" value="Genomic_DNA"/>
</dbReference>
<dbReference type="InterPro" id="IPR055264">
    <property type="entry name" value="BOD1/SHG1_dom"/>
</dbReference>
<evidence type="ECO:0000313" key="3">
    <source>
        <dbReference type="Proteomes" id="UP000030746"/>
    </source>
</evidence>
<dbReference type="KEGG" id="lgi:LOTGIDRAFT_57578"/>
<dbReference type="CTD" id="20251401"/>
<feature type="domain" description="BOD1/SHG1" evidence="1">
    <location>
        <begin position="11"/>
        <end position="105"/>
    </location>
</feature>
<dbReference type="HOGENOM" id="CLU_139504_0_0_1"/>
<gene>
    <name evidence="2" type="ORF">LOTGIDRAFT_57578</name>
</gene>
<organism evidence="2 3">
    <name type="scientific">Lottia gigantea</name>
    <name type="common">Giant owl limpet</name>
    <dbReference type="NCBI Taxonomy" id="225164"/>
    <lineage>
        <taxon>Eukaryota</taxon>
        <taxon>Metazoa</taxon>
        <taxon>Spiralia</taxon>
        <taxon>Lophotrochozoa</taxon>
        <taxon>Mollusca</taxon>
        <taxon>Gastropoda</taxon>
        <taxon>Patellogastropoda</taxon>
        <taxon>Lottioidea</taxon>
        <taxon>Lottiidae</taxon>
        <taxon>Lottia</taxon>
    </lineage>
</organism>
<dbReference type="OMA" id="LCWQQAL"/>
<dbReference type="Pfam" id="PF05205">
    <property type="entry name" value="COMPASS-Shg1"/>
    <property type="match status" value="1"/>
</dbReference>
<dbReference type="OrthoDB" id="7605699at2759"/>
<feature type="non-terminal residue" evidence="2">
    <location>
        <position position="118"/>
    </location>
</feature>
<dbReference type="PANTHER" id="PTHR31532">
    <property type="entry name" value="BIORIENTATION OF CHROMOSOMES IN CELL DIVISION 1 FAMILY MEMBER"/>
    <property type="match status" value="1"/>
</dbReference>
<dbReference type="GO" id="GO:0048188">
    <property type="term" value="C:Set1C/COMPASS complex"/>
    <property type="evidence" value="ECO:0007669"/>
    <property type="project" value="TreeGrafter"/>
</dbReference>
<dbReference type="STRING" id="225164.V3ZZA6"/>
<keyword evidence="3" id="KW-1185">Reference proteome</keyword>
<dbReference type="PANTHER" id="PTHR31532:SF10">
    <property type="entry name" value="BIORIENTATION OF CHROMOSOMES IN CELL DIVISION PROTEIN 1-LIKE 1"/>
    <property type="match status" value="1"/>
</dbReference>
<evidence type="ECO:0000259" key="1">
    <source>
        <dbReference type="Pfam" id="PF05205"/>
    </source>
</evidence>
<dbReference type="GeneID" id="20251401"/>
<dbReference type="RefSeq" id="XP_009052276.1">
    <property type="nucleotide sequence ID" value="XM_009054028.1"/>
</dbReference>